<evidence type="ECO:0000313" key="3">
    <source>
        <dbReference type="Proteomes" id="UP000799640"/>
    </source>
</evidence>
<dbReference type="PANTHER" id="PTHR35186:SF4">
    <property type="entry name" value="PRION-INHIBITION AND PROPAGATION HELO DOMAIN-CONTAINING PROTEIN"/>
    <property type="match status" value="1"/>
</dbReference>
<reference evidence="2" key="1">
    <citation type="journal article" date="2020" name="Stud. Mycol.">
        <title>101 Dothideomycetes genomes: a test case for predicting lifestyles and emergence of pathogens.</title>
        <authorList>
            <person name="Haridas S."/>
            <person name="Albert R."/>
            <person name="Binder M."/>
            <person name="Bloem J."/>
            <person name="Labutti K."/>
            <person name="Salamov A."/>
            <person name="Andreopoulos B."/>
            <person name="Baker S."/>
            <person name="Barry K."/>
            <person name="Bills G."/>
            <person name="Bluhm B."/>
            <person name="Cannon C."/>
            <person name="Castanera R."/>
            <person name="Culley D."/>
            <person name="Daum C."/>
            <person name="Ezra D."/>
            <person name="Gonzalez J."/>
            <person name="Henrissat B."/>
            <person name="Kuo A."/>
            <person name="Liang C."/>
            <person name="Lipzen A."/>
            <person name="Lutzoni F."/>
            <person name="Magnuson J."/>
            <person name="Mondo S."/>
            <person name="Nolan M."/>
            <person name="Ohm R."/>
            <person name="Pangilinan J."/>
            <person name="Park H.-J."/>
            <person name="Ramirez L."/>
            <person name="Alfaro M."/>
            <person name="Sun H."/>
            <person name="Tritt A."/>
            <person name="Yoshinaga Y."/>
            <person name="Zwiers L.-H."/>
            <person name="Turgeon B."/>
            <person name="Goodwin S."/>
            <person name="Spatafora J."/>
            <person name="Crous P."/>
            <person name="Grigoriev I."/>
        </authorList>
    </citation>
    <scope>NUCLEOTIDE SEQUENCE</scope>
    <source>
        <strain evidence="2">CBS 262.69</strain>
    </source>
</reference>
<organism evidence="2 3">
    <name type="scientific">Trichodelitschia bisporula</name>
    <dbReference type="NCBI Taxonomy" id="703511"/>
    <lineage>
        <taxon>Eukaryota</taxon>
        <taxon>Fungi</taxon>
        <taxon>Dikarya</taxon>
        <taxon>Ascomycota</taxon>
        <taxon>Pezizomycotina</taxon>
        <taxon>Dothideomycetes</taxon>
        <taxon>Dothideomycetes incertae sedis</taxon>
        <taxon>Phaeotrichales</taxon>
        <taxon>Phaeotrichaceae</taxon>
        <taxon>Trichodelitschia</taxon>
    </lineage>
</organism>
<name>A0A6G1HL61_9PEZI</name>
<feature type="domain" description="DUF7580" evidence="1">
    <location>
        <begin position="197"/>
        <end position="531"/>
    </location>
</feature>
<dbReference type="Pfam" id="PF24476">
    <property type="entry name" value="DUF7580"/>
    <property type="match status" value="1"/>
</dbReference>
<sequence length="539" mass="61655">MSGVEVAGLVLGAFPIILNCLDYYRKSCEPLSEWWRFRTRFIEFADGIRHQEMMYNSNMMEMLHPIIQDNDCLADLVKNPNDARWSDGSLTTHLERHLAGEHERVLRIIQKMHDLVEELKKLLQIKDNKVDWIDSQSERSWAWHLTRIRISFSKGKYKKVNKLDSHNRTLKQTLGCSRRINLIEESRQTSPPVELFEKVRQHVGNLHNALRLAFRKCSLGRCRGHCSNLGLRGDPEVVEVNVLFVVDDARQEVAICPVKEHATTTAEIRRSSGKLPPTLPAQSISDGGIDVIEDLCSYLRRGRQLNFEPGVISDEDDRRFRLTSHNPHSTAAQTSSELVALSQLLEAHRWNHIRLPRNLRLEMAFHIASTLLQVQMSPWAPQKWSKQDFLFQTDSEGSFGVCPYLPQTYPSIRVDTIESDPPVTASEEDTRAALFAVGIITLELIFGHTIESCEFRGRYYGPDNKPNDHTDVCTARTWAKRVLSECGAQLDDVVRRCLDCAFEPRPNLLDKRFREAVYAGVVQPLAESLKPWKAVTPRA</sequence>
<gene>
    <name evidence="2" type="ORF">EJ06DRAFT_569315</name>
</gene>
<evidence type="ECO:0000313" key="2">
    <source>
        <dbReference type="EMBL" id="KAF2396577.1"/>
    </source>
</evidence>
<dbReference type="Proteomes" id="UP000799640">
    <property type="component" value="Unassembled WGS sequence"/>
</dbReference>
<proteinExistence type="predicted"/>
<protein>
    <recommendedName>
        <fullName evidence="1">DUF7580 domain-containing protein</fullName>
    </recommendedName>
</protein>
<accession>A0A6G1HL61</accession>
<keyword evidence="3" id="KW-1185">Reference proteome</keyword>
<dbReference type="InterPro" id="IPR056002">
    <property type="entry name" value="DUF7580"/>
</dbReference>
<dbReference type="PANTHER" id="PTHR35186">
    <property type="entry name" value="ANK_REP_REGION DOMAIN-CONTAINING PROTEIN"/>
    <property type="match status" value="1"/>
</dbReference>
<dbReference type="AlphaFoldDB" id="A0A6G1HL61"/>
<dbReference type="EMBL" id="ML996706">
    <property type="protein sequence ID" value="KAF2396577.1"/>
    <property type="molecule type" value="Genomic_DNA"/>
</dbReference>
<dbReference type="OrthoDB" id="3565018at2759"/>
<evidence type="ECO:0000259" key="1">
    <source>
        <dbReference type="Pfam" id="PF24476"/>
    </source>
</evidence>